<dbReference type="PANTHER" id="PTHR21089:SF1">
    <property type="entry name" value="BIFUNCTIONAL 3-DEHYDROQUINATE DEHYDRATASE_SHIKIMATE DEHYDROGENASE, CHLOROPLASTIC"/>
    <property type="match status" value="1"/>
</dbReference>
<proteinExistence type="predicted"/>
<dbReference type="SUPFAM" id="SSF53223">
    <property type="entry name" value="Aminoacid dehydrogenase-like, N-terminal domain"/>
    <property type="match status" value="1"/>
</dbReference>
<keyword evidence="3" id="KW-0521">NADP</keyword>
<sequence length="270" mass="28474">MEKRIVDGSTRLFGIVGDPITQVQTPQLMTGLFQAQGVNALLLPFQVAAEHFETTLRGLMGLSNLDGLVITVPHKVRACGLVNSLSPRAQQVGAINVMRPLPDGTWAGDIFDGEGLVRGMERQGFAITGKRIKQLGAGGGGSAVAVALAAAGAAVISLCDPQPSLAQELAARINRFYPRRPAEATADGVGTEGYDLLVNCSPVGMRPGDGMPAPFGDFAPSLGVVDIIMHPEETPLLAHARRCGCRAMNGRPMIEGQLEAFSDFFGIRRS</sequence>
<dbReference type="GO" id="GO:0008652">
    <property type="term" value="P:amino acid biosynthetic process"/>
    <property type="evidence" value="ECO:0007669"/>
    <property type="project" value="UniProtKB-KW"/>
</dbReference>
<evidence type="ECO:0000313" key="7">
    <source>
        <dbReference type="EMBL" id="XBS70760.1"/>
    </source>
</evidence>
<evidence type="ECO:0000256" key="1">
    <source>
        <dbReference type="ARBA" id="ARBA00004871"/>
    </source>
</evidence>
<feature type="domain" description="Shikimate dehydrogenase substrate binding N-terminal" evidence="6">
    <location>
        <begin position="15"/>
        <end position="97"/>
    </location>
</feature>
<dbReference type="GO" id="GO:0019632">
    <property type="term" value="P:shikimate metabolic process"/>
    <property type="evidence" value="ECO:0007669"/>
    <property type="project" value="TreeGrafter"/>
</dbReference>
<evidence type="ECO:0000256" key="3">
    <source>
        <dbReference type="ARBA" id="ARBA00022857"/>
    </source>
</evidence>
<dbReference type="SUPFAM" id="SSF51735">
    <property type="entry name" value="NAD(P)-binding Rossmann-fold domains"/>
    <property type="match status" value="1"/>
</dbReference>
<organism evidence="7">
    <name type="scientific">Acerihabitans sp. KWT182</name>
    <dbReference type="NCBI Taxonomy" id="3157919"/>
    <lineage>
        <taxon>Bacteria</taxon>
        <taxon>Pseudomonadati</taxon>
        <taxon>Pseudomonadota</taxon>
        <taxon>Gammaproteobacteria</taxon>
        <taxon>Enterobacterales</taxon>
        <taxon>Pectobacteriaceae</taxon>
        <taxon>Acerihabitans</taxon>
    </lineage>
</organism>
<dbReference type="GO" id="GO:0050661">
    <property type="term" value="F:NADP binding"/>
    <property type="evidence" value="ECO:0007669"/>
    <property type="project" value="TreeGrafter"/>
</dbReference>
<dbReference type="Gene3D" id="3.40.50.720">
    <property type="entry name" value="NAD(P)-binding Rossmann-like Domain"/>
    <property type="match status" value="1"/>
</dbReference>
<dbReference type="CDD" id="cd01065">
    <property type="entry name" value="NAD_bind_Shikimate_DH"/>
    <property type="match status" value="1"/>
</dbReference>
<evidence type="ECO:0000256" key="4">
    <source>
        <dbReference type="ARBA" id="ARBA00023002"/>
    </source>
</evidence>
<dbReference type="InterPro" id="IPR013708">
    <property type="entry name" value="Shikimate_DH-bd_N"/>
</dbReference>
<gene>
    <name evidence="7" type="ORF">ABK905_06475</name>
</gene>
<keyword evidence="2" id="KW-0028">Amino-acid biosynthesis</keyword>
<dbReference type="EMBL" id="CP157947">
    <property type="protein sequence ID" value="XBS70760.1"/>
    <property type="molecule type" value="Genomic_DNA"/>
</dbReference>
<dbReference type="GO" id="GO:0004764">
    <property type="term" value="F:shikimate 3-dehydrogenase (NADP+) activity"/>
    <property type="evidence" value="ECO:0007669"/>
    <property type="project" value="InterPro"/>
</dbReference>
<dbReference type="InterPro" id="IPR022893">
    <property type="entry name" value="Shikimate_DH_fam"/>
</dbReference>
<evidence type="ECO:0000256" key="5">
    <source>
        <dbReference type="ARBA" id="ARBA00023141"/>
    </source>
</evidence>
<keyword evidence="5" id="KW-0057">Aromatic amino acid biosynthesis</keyword>
<dbReference type="AlphaFoldDB" id="A0AAU7QBY5"/>
<dbReference type="InterPro" id="IPR036291">
    <property type="entry name" value="NAD(P)-bd_dom_sf"/>
</dbReference>
<evidence type="ECO:0000259" key="6">
    <source>
        <dbReference type="Pfam" id="PF08501"/>
    </source>
</evidence>
<dbReference type="GO" id="GO:0005829">
    <property type="term" value="C:cytosol"/>
    <property type="evidence" value="ECO:0007669"/>
    <property type="project" value="TreeGrafter"/>
</dbReference>
<dbReference type="InterPro" id="IPR046346">
    <property type="entry name" value="Aminoacid_DH-like_N_sf"/>
</dbReference>
<dbReference type="Pfam" id="PF08501">
    <property type="entry name" value="Shikimate_dh_N"/>
    <property type="match status" value="1"/>
</dbReference>
<comment type="pathway">
    <text evidence="1">Metabolic intermediate biosynthesis; chorismate biosynthesis; chorismate from D-erythrose 4-phosphate and phosphoenolpyruvate: step 4/7.</text>
</comment>
<dbReference type="GO" id="GO:0009423">
    <property type="term" value="P:chorismate biosynthetic process"/>
    <property type="evidence" value="ECO:0007669"/>
    <property type="project" value="TreeGrafter"/>
</dbReference>
<reference evidence="7" key="1">
    <citation type="submission" date="2024-06" db="EMBL/GenBank/DDBJ databases">
        <authorList>
            <person name="Coelho C."/>
            <person name="Bento M."/>
            <person name="Garcia E."/>
            <person name="Camelo A."/>
            <person name="Brandao I."/>
            <person name="Espirito Santo C."/>
            <person name="Trovao J."/>
            <person name="Verissimo A."/>
            <person name="Costa J."/>
            <person name="Tiago I."/>
        </authorList>
    </citation>
    <scope>NUCLEOTIDE SEQUENCE</scope>
    <source>
        <strain evidence="7">KWT182</strain>
    </source>
</reference>
<keyword evidence="4" id="KW-0560">Oxidoreductase</keyword>
<dbReference type="GO" id="GO:0009073">
    <property type="term" value="P:aromatic amino acid family biosynthetic process"/>
    <property type="evidence" value="ECO:0007669"/>
    <property type="project" value="UniProtKB-KW"/>
</dbReference>
<dbReference type="PANTHER" id="PTHR21089">
    <property type="entry name" value="SHIKIMATE DEHYDROGENASE"/>
    <property type="match status" value="1"/>
</dbReference>
<evidence type="ECO:0000256" key="2">
    <source>
        <dbReference type="ARBA" id="ARBA00022605"/>
    </source>
</evidence>
<dbReference type="Gene3D" id="3.40.50.10860">
    <property type="entry name" value="Leucine Dehydrogenase, chain A, domain 1"/>
    <property type="match status" value="1"/>
</dbReference>
<name>A0AAU7QBY5_9GAMM</name>
<accession>A0AAU7QBY5</accession>
<protein>
    <submittedName>
        <fullName evidence="7">Shikimate dehydrogenase</fullName>
    </submittedName>
</protein>